<dbReference type="AlphaFoldDB" id="A0A4T0FDP7"/>
<dbReference type="PANTHER" id="PTHR47129:SF1">
    <property type="entry name" value="NMRA-LIKE DOMAIN-CONTAINING PROTEIN"/>
    <property type="match status" value="1"/>
</dbReference>
<keyword evidence="3" id="KW-1185">Reference proteome</keyword>
<proteinExistence type="predicted"/>
<organism evidence="2 3">
    <name type="scientific">Wallemia hederae</name>
    <dbReference type="NCBI Taxonomy" id="1540922"/>
    <lineage>
        <taxon>Eukaryota</taxon>
        <taxon>Fungi</taxon>
        <taxon>Dikarya</taxon>
        <taxon>Basidiomycota</taxon>
        <taxon>Wallemiomycotina</taxon>
        <taxon>Wallemiomycetes</taxon>
        <taxon>Wallemiales</taxon>
        <taxon>Wallemiaceae</taxon>
        <taxon>Wallemia</taxon>
    </lineage>
</organism>
<sequence length="320" mass="35029">MSSRVAVFPAVGQLGSSITSHLGNLIDHSDLILASRTPSKISIQDATLRSADYDNSESLVGVFEGVDILILISYPSLHDDHRFQAHKRAIDSAIDSGIKHIYYSSLAFAGEGSESVSQVMQAHLMTEAYLANLAKNGKVSYTAIREGLYNESYPLYLSDLDVNSPPDEIKLPHDGLGEGVAWASIDNLGEATAKLVSKVINGEKKWVEKAMNKVLLLSGPKAYTLSETLSIVSKKAKKDIKIKNVSIEEYSSQPHLLKNFEFYSRLEDDPAAGAKKWAQLWAKTFEAIRRGETAVTSTTLQELLGRKPTSMEETILGKGK</sequence>
<dbReference type="Gene3D" id="3.90.25.10">
    <property type="entry name" value="UDP-galactose 4-epimerase, domain 1"/>
    <property type="match status" value="1"/>
</dbReference>
<protein>
    <recommendedName>
        <fullName evidence="1">NmrA-like domain-containing protein</fullName>
    </recommendedName>
</protein>
<dbReference type="OrthoDB" id="419598at2759"/>
<dbReference type="InterPro" id="IPR052718">
    <property type="entry name" value="NmrA-type_oxidoreductase"/>
</dbReference>
<reference evidence="2 3" key="1">
    <citation type="submission" date="2019-03" db="EMBL/GenBank/DDBJ databases">
        <title>Sequencing 23 genomes of Wallemia ichthyophaga.</title>
        <authorList>
            <person name="Gostincar C."/>
        </authorList>
    </citation>
    <scope>NUCLEOTIDE SEQUENCE [LARGE SCALE GENOMIC DNA]</scope>
    <source>
        <strain evidence="2 3">EXF-5753</strain>
    </source>
</reference>
<feature type="domain" description="NmrA-like" evidence="1">
    <location>
        <begin position="1"/>
        <end position="252"/>
    </location>
</feature>
<dbReference type="InterPro" id="IPR008030">
    <property type="entry name" value="NmrA-like"/>
</dbReference>
<dbReference type="Proteomes" id="UP000310189">
    <property type="component" value="Unassembled WGS sequence"/>
</dbReference>
<evidence type="ECO:0000259" key="1">
    <source>
        <dbReference type="Pfam" id="PF05368"/>
    </source>
</evidence>
<name>A0A4T0FDP7_9BASI</name>
<comment type="caution">
    <text evidence="2">The sequence shown here is derived from an EMBL/GenBank/DDBJ whole genome shotgun (WGS) entry which is preliminary data.</text>
</comment>
<gene>
    <name evidence="2" type="ORF">E3P99_03867</name>
</gene>
<dbReference type="PANTHER" id="PTHR47129">
    <property type="entry name" value="QUINONE OXIDOREDUCTASE 2"/>
    <property type="match status" value="1"/>
</dbReference>
<dbReference type="Pfam" id="PF05368">
    <property type="entry name" value="NmrA"/>
    <property type="match status" value="1"/>
</dbReference>
<evidence type="ECO:0000313" key="3">
    <source>
        <dbReference type="Proteomes" id="UP000310189"/>
    </source>
</evidence>
<evidence type="ECO:0000313" key="2">
    <source>
        <dbReference type="EMBL" id="TIA85890.1"/>
    </source>
</evidence>
<dbReference type="EMBL" id="SPNW01000095">
    <property type="protein sequence ID" value="TIA85890.1"/>
    <property type="molecule type" value="Genomic_DNA"/>
</dbReference>
<dbReference type="SUPFAM" id="SSF51735">
    <property type="entry name" value="NAD(P)-binding Rossmann-fold domains"/>
    <property type="match status" value="1"/>
</dbReference>
<dbReference type="InterPro" id="IPR036291">
    <property type="entry name" value="NAD(P)-bd_dom_sf"/>
</dbReference>
<accession>A0A4T0FDP7</accession>
<dbReference type="Gene3D" id="3.40.50.720">
    <property type="entry name" value="NAD(P)-binding Rossmann-like Domain"/>
    <property type="match status" value="1"/>
</dbReference>